<dbReference type="PROSITE" id="PS51208">
    <property type="entry name" value="AUTOTRANSPORTER"/>
    <property type="match status" value="1"/>
</dbReference>
<dbReference type="NCBIfam" id="TIGR02601">
    <property type="entry name" value="autotrns_rpt"/>
    <property type="match status" value="5"/>
</dbReference>
<organism evidence="4 5">
    <name type="scientific">Dyella caseinilytica</name>
    <dbReference type="NCBI Taxonomy" id="1849581"/>
    <lineage>
        <taxon>Bacteria</taxon>
        <taxon>Pseudomonadati</taxon>
        <taxon>Pseudomonadota</taxon>
        <taxon>Gammaproteobacteria</taxon>
        <taxon>Lysobacterales</taxon>
        <taxon>Rhodanobacteraceae</taxon>
        <taxon>Dyella</taxon>
    </lineage>
</organism>
<gene>
    <name evidence="4" type="ORF">ISN74_03640</name>
</gene>
<feature type="compositionally biased region" description="Pro residues" evidence="2">
    <location>
        <begin position="939"/>
        <end position="969"/>
    </location>
</feature>
<dbReference type="InterPro" id="IPR013425">
    <property type="entry name" value="Autotrns_rpt"/>
</dbReference>
<dbReference type="InterPro" id="IPR036709">
    <property type="entry name" value="Autotransporte_beta_dom_sf"/>
</dbReference>
<dbReference type="Pfam" id="PF12951">
    <property type="entry name" value="PATR"/>
    <property type="match status" value="5"/>
</dbReference>
<dbReference type="NCBIfam" id="TIGR01414">
    <property type="entry name" value="autotrans_barl"/>
    <property type="match status" value="1"/>
</dbReference>
<protein>
    <submittedName>
        <fullName evidence="4">Autotransporter outer membrane beta-barrel domain-containing protein</fullName>
    </submittedName>
</protein>
<proteinExistence type="predicted"/>
<name>A0ABX7GXS8_9GAMM</name>
<dbReference type="SMART" id="SM00869">
    <property type="entry name" value="Autotransporter"/>
    <property type="match status" value="1"/>
</dbReference>
<dbReference type="InterPro" id="IPR012332">
    <property type="entry name" value="Autotransporter_pectin_lyase_C"/>
</dbReference>
<evidence type="ECO:0000259" key="3">
    <source>
        <dbReference type="PROSITE" id="PS51208"/>
    </source>
</evidence>
<sequence length="1307" mass="131681">MPNKKEIPWLYLLGGGRMSGRERKACRLQCAIGSTVMYQDWRKGDKNDHVAMCIKGHLRDRLRLAPLYTSLLMIGLGTVLSHASAQTINLTTANPSYALSGDQSVTAITVANGVNGTIAGSGYTLTYSGAATKFALGGTASGANQTLNMSGLTNFIFDNPTQRFSVGGQLIGSSVTGSASGTLTLASAGNVITTSSFGVADVGRSISATNNNTGTLNLGQSNTINANTINIGANQSTGTMQFASGITNGSLVLRATDGSSAVANWNIGTGASSNYTGTSATVNLSAGTLDALVTNVLIGQSLYGTVSNSAVGTLILGNGTLDATSVIVGQNMTTESGAGRATGTLTIGNATVATQTLTLGDHPNSQGSVTGIVNLNGGALLAQTIQSGAGTATRTFNWNNGTIGNYASGENMTVSIPGITLAGGGAQIFDIEGAGANATVSSVLSGAGGFTKNGAGILTLTASNAYAGGTTVTSGLINFAALSNFGTGNITLNGGGLQWATGNRVDVSARLNPLGVNGATFDTNGNNVTLAGNLAGAGGSLIKNGAGVLVLTGTNTYGGGTRINAGTLQLGNGSTTGSIVGNVIDNSQLAVVHSDTLTLSGVISGSGSLAQSGTGTTILTGNNTYTGGTLIVSGTLQLGDGGTSGSVVGAIMDGAGIANAALTIDQSSTVTLSGSISGSGSLNQIGTGTTILTGTNTYTGGTAISAGTLQLGSGGTTGSIVGDVTNNGTLAFNRSDTVVYSNIISGTGGLTQLGPGTLQLEGAQTYTGPTNILGGILAVDGSIQSDTTTIASGATLSGFGDLYADVINQGTVWPGNAIAGDTNYGTLTIHGNYVGQGGVLALNTYLGGDGSPSDILAIDGGAATGITGVIVHNTATAAAETSGDGILVVSAINGATTATDAFNLIGETRSGALDYRLFRGSVDGTSPDSWYLRNEFTVPPEPPEPPEPPVPPEPPLPPDPPPEPLPPGVYPIIGPEVATYGVVQPVARELGMLTLGTMDQRIGDSALMASSSAGTDQGPSAWGRLFATNIDNSYRAFAAPQANGNLYGFQTGVDVWQGETFAGHVDRFGGYVSYGQADISVRGLVTNEEATNYAMQHTGDLTLRATSAGAYWTHDGPGGWYLDGVVQASTYNGAATTENTRLNTNGVGFMGSLEFGYPFSLPQLGSSFVLEPQVQAIWQHTAFSPNDDGLGEVNLGSTNGSTGRVGVRGKWQLTSANGQLWEPYAALNVWRDWGGRSTTVFGDSAGDASTAPLVPQASRAELDGGVTAKLLTRLSVYGSMGYEHELGTSANAKREGFNANVGLRYLW</sequence>
<dbReference type="Pfam" id="PF03797">
    <property type="entry name" value="Autotransporter"/>
    <property type="match status" value="1"/>
</dbReference>
<dbReference type="RefSeq" id="WP_188797490.1">
    <property type="nucleotide sequence ID" value="NZ_BMIZ01000001.1"/>
</dbReference>
<keyword evidence="5" id="KW-1185">Reference proteome</keyword>
<dbReference type="SUPFAM" id="SSF51126">
    <property type="entry name" value="Pectin lyase-like"/>
    <property type="match status" value="3"/>
</dbReference>
<evidence type="ECO:0000256" key="2">
    <source>
        <dbReference type="SAM" id="MobiDB-lite"/>
    </source>
</evidence>
<dbReference type="PANTHER" id="PTHR35037">
    <property type="entry name" value="C-TERMINAL REGION OF AIDA-LIKE PROTEIN"/>
    <property type="match status" value="1"/>
</dbReference>
<dbReference type="InterPro" id="IPR005546">
    <property type="entry name" value="Autotransporte_beta"/>
</dbReference>
<reference evidence="4 5" key="1">
    <citation type="submission" date="2020-10" db="EMBL/GenBank/DDBJ databases">
        <title>Phylogeny of dyella-like bacteria.</title>
        <authorList>
            <person name="Fu J."/>
        </authorList>
    </citation>
    <scope>NUCLEOTIDE SEQUENCE [LARGE SCALE GENOMIC DNA]</scope>
    <source>
        <strain evidence="4 5">DHOB09</strain>
    </source>
</reference>
<accession>A0ABX7GXS8</accession>
<dbReference type="SUPFAM" id="SSF103515">
    <property type="entry name" value="Autotransporter"/>
    <property type="match status" value="1"/>
</dbReference>
<dbReference type="Proteomes" id="UP000663181">
    <property type="component" value="Chromosome"/>
</dbReference>
<dbReference type="Pfam" id="PF18883">
    <property type="entry name" value="AC_1"/>
    <property type="match status" value="1"/>
</dbReference>
<dbReference type="Gene3D" id="2.160.20.20">
    <property type="match status" value="2"/>
</dbReference>
<keyword evidence="1" id="KW-0732">Signal</keyword>
<feature type="domain" description="Autotransporter" evidence="3">
    <location>
        <begin position="1014"/>
        <end position="1307"/>
    </location>
</feature>
<feature type="region of interest" description="Disordered" evidence="2">
    <location>
        <begin position="929"/>
        <end position="969"/>
    </location>
</feature>
<dbReference type="InterPro" id="IPR011050">
    <property type="entry name" value="Pectin_lyase_fold/virulence"/>
</dbReference>
<dbReference type="InterPro" id="IPR006315">
    <property type="entry name" value="OM_autotransptr_brl_dom"/>
</dbReference>
<evidence type="ECO:0000256" key="1">
    <source>
        <dbReference type="ARBA" id="ARBA00022729"/>
    </source>
</evidence>
<evidence type="ECO:0000313" key="5">
    <source>
        <dbReference type="Proteomes" id="UP000663181"/>
    </source>
</evidence>
<dbReference type="InterPro" id="IPR043990">
    <property type="entry name" value="AC_1"/>
</dbReference>
<dbReference type="Gene3D" id="2.40.128.130">
    <property type="entry name" value="Autotransporter beta-domain"/>
    <property type="match status" value="1"/>
</dbReference>
<dbReference type="EMBL" id="CP064030">
    <property type="protein sequence ID" value="QRN54477.1"/>
    <property type="molecule type" value="Genomic_DNA"/>
</dbReference>
<dbReference type="PANTHER" id="PTHR35037:SF3">
    <property type="entry name" value="C-TERMINAL REGION OF AIDA-LIKE PROTEIN"/>
    <property type="match status" value="1"/>
</dbReference>
<evidence type="ECO:0000313" key="4">
    <source>
        <dbReference type="EMBL" id="QRN54477.1"/>
    </source>
</evidence>
<dbReference type="InterPro" id="IPR051551">
    <property type="entry name" value="Autotransporter_adhesion"/>
</dbReference>
<dbReference type="CDD" id="cd01344">
    <property type="entry name" value="PL2_Passenger_AT"/>
    <property type="match status" value="1"/>
</dbReference>